<protein>
    <submittedName>
        <fullName evidence="2">Uncharacterized protein</fullName>
    </submittedName>
</protein>
<dbReference type="Proteomes" id="UP000464480">
    <property type="component" value="Chromosome"/>
</dbReference>
<accession>A0A6I6XHV8</accession>
<proteinExistence type="predicted"/>
<keyword evidence="1" id="KW-1133">Transmembrane helix</keyword>
<organism evidence="2 3">
    <name type="scientific">Pseudomonas putida</name>
    <name type="common">Arthrobacter siderocapsulatus</name>
    <dbReference type="NCBI Taxonomy" id="303"/>
    <lineage>
        <taxon>Bacteria</taxon>
        <taxon>Pseudomonadati</taxon>
        <taxon>Pseudomonadota</taxon>
        <taxon>Gammaproteobacteria</taxon>
        <taxon>Pseudomonadales</taxon>
        <taxon>Pseudomonadaceae</taxon>
        <taxon>Pseudomonas</taxon>
    </lineage>
</organism>
<evidence type="ECO:0000313" key="2">
    <source>
        <dbReference type="EMBL" id="QHG65305.1"/>
    </source>
</evidence>
<dbReference type="AlphaFoldDB" id="A0A6I6XHV8"/>
<sequence length="130" mass="15005">MIKAQMASIQTEFQMPARTTKRKKKPPHPGGEVHEHLVEMDFWVKCAYLLTPAFLALFAGLNAVLIAVYIYPVISILYFIIRHRYLKSVPPEKLVHVVPWSHIYEGCSLSMIILNLWVLACGYALYNHFF</sequence>
<feature type="transmembrane region" description="Helical" evidence="1">
    <location>
        <begin position="102"/>
        <end position="126"/>
    </location>
</feature>
<feature type="transmembrane region" description="Helical" evidence="1">
    <location>
        <begin position="53"/>
        <end position="81"/>
    </location>
</feature>
<keyword evidence="1" id="KW-0472">Membrane</keyword>
<keyword evidence="1" id="KW-0812">Transmembrane</keyword>
<dbReference type="RefSeq" id="WP_159410650.1">
    <property type="nucleotide sequence ID" value="NZ_CP026115.2"/>
</dbReference>
<evidence type="ECO:0000256" key="1">
    <source>
        <dbReference type="SAM" id="Phobius"/>
    </source>
</evidence>
<reference evidence="2 3" key="1">
    <citation type="submission" date="2020-02" db="EMBL/GenBank/DDBJ databases">
        <title>Pseudomonas Putida W5 Complete Genome Assembly.</title>
        <authorList>
            <person name="Yuan Z.-C."/>
            <person name="Shaw G.A."/>
            <person name="Cusano A.D."/>
            <person name="Caddey B.J."/>
            <person name="Weselowski B.J."/>
        </authorList>
    </citation>
    <scope>NUCLEOTIDE SEQUENCE [LARGE SCALE GENOMIC DNA]</scope>
    <source>
        <strain evidence="2 3">W5</strain>
    </source>
</reference>
<dbReference type="EMBL" id="CP026115">
    <property type="protein sequence ID" value="QHG65305.1"/>
    <property type="molecule type" value="Genomic_DNA"/>
</dbReference>
<evidence type="ECO:0000313" key="3">
    <source>
        <dbReference type="Proteomes" id="UP000464480"/>
    </source>
</evidence>
<name>A0A6I6XHV8_PSEPU</name>
<gene>
    <name evidence="2" type="ORF">C2H86_13200</name>
</gene>